<name>A0A7S0NQQ8_9EUKA</name>
<dbReference type="AlphaFoldDB" id="A0A7S0NQQ8"/>
<evidence type="ECO:0000256" key="1">
    <source>
        <dbReference type="SAM" id="SignalP"/>
    </source>
</evidence>
<reference evidence="2" key="1">
    <citation type="submission" date="2021-01" db="EMBL/GenBank/DDBJ databases">
        <authorList>
            <person name="Corre E."/>
            <person name="Pelletier E."/>
            <person name="Niang G."/>
            <person name="Scheremetjew M."/>
            <person name="Finn R."/>
            <person name="Kale V."/>
            <person name="Holt S."/>
            <person name="Cochrane G."/>
            <person name="Meng A."/>
            <person name="Brown T."/>
            <person name="Cohen L."/>
        </authorList>
    </citation>
    <scope>NUCLEOTIDE SEQUENCE</scope>
    <source>
        <strain evidence="2">RCC1130</strain>
    </source>
</reference>
<keyword evidence="1" id="KW-0732">Signal</keyword>
<organism evidence="2">
    <name type="scientific">Calcidiscus leptoporus</name>
    <dbReference type="NCBI Taxonomy" id="127549"/>
    <lineage>
        <taxon>Eukaryota</taxon>
        <taxon>Haptista</taxon>
        <taxon>Haptophyta</taxon>
        <taxon>Prymnesiophyceae</taxon>
        <taxon>Coccolithales</taxon>
        <taxon>Calcidiscaceae</taxon>
        <taxon>Calcidiscus</taxon>
    </lineage>
</organism>
<accession>A0A7S0NQQ8</accession>
<protein>
    <submittedName>
        <fullName evidence="2">Uncharacterized protein</fullName>
    </submittedName>
</protein>
<feature type="chain" id="PRO_5031362054" evidence="1">
    <location>
        <begin position="17"/>
        <end position="111"/>
    </location>
</feature>
<proteinExistence type="predicted"/>
<evidence type="ECO:0000313" key="2">
    <source>
        <dbReference type="EMBL" id="CAD8526950.1"/>
    </source>
</evidence>
<gene>
    <name evidence="2" type="ORF">CLEP1334_LOCUS2171</name>
</gene>
<sequence>MLSATVSVLGVRIGFSVTLLGAQVSDDAHPATVKGEAARCSDWDEAELEATFGPLVDALLEDEEINLRYLPDGIERVLYLNIVRLLLNIGASIGGQSRLDVFGVAASFSLR</sequence>
<dbReference type="EMBL" id="HBER01004314">
    <property type="protein sequence ID" value="CAD8526950.1"/>
    <property type="molecule type" value="Transcribed_RNA"/>
</dbReference>
<feature type="signal peptide" evidence="1">
    <location>
        <begin position="1"/>
        <end position="16"/>
    </location>
</feature>